<keyword evidence="1" id="KW-0812">Transmembrane</keyword>
<evidence type="ECO:0000313" key="2">
    <source>
        <dbReference type="EMBL" id="SFR45452.1"/>
    </source>
</evidence>
<proteinExistence type="predicted"/>
<dbReference type="STRING" id="555875.SAMN04488124_1507"/>
<protein>
    <submittedName>
        <fullName evidence="2">Uncharacterized protein</fullName>
    </submittedName>
</protein>
<evidence type="ECO:0000256" key="1">
    <source>
        <dbReference type="SAM" id="Phobius"/>
    </source>
</evidence>
<evidence type="ECO:0000313" key="3">
    <source>
        <dbReference type="Proteomes" id="UP000243250"/>
    </source>
</evidence>
<dbReference type="Proteomes" id="UP000243250">
    <property type="component" value="Unassembled WGS sequence"/>
</dbReference>
<keyword evidence="1" id="KW-1133">Transmembrane helix</keyword>
<feature type="transmembrane region" description="Helical" evidence="1">
    <location>
        <begin position="34"/>
        <end position="54"/>
    </location>
</feature>
<reference evidence="3" key="1">
    <citation type="submission" date="2016-10" db="EMBL/GenBank/DDBJ databases">
        <authorList>
            <person name="Varghese N."/>
            <person name="Submissions S."/>
        </authorList>
    </citation>
    <scope>NUCLEOTIDE SEQUENCE [LARGE SCALE GENOMIC DNA]</scope>
    <source>
        <strain evidence="3">CGMCC 1.8711</strain>
    </source>
</reference>
<gene>
    <name evidence="2" type="ORF">SAMN04488124_1507</name>
</gene>
<feature type="transmembrane region" description="Helical" evidence="1">
    <location>
        <begin position="12"/>
        <end position="28"/>
    </location>
</feature>
<dbReference type="AlphaFoldDB" id="A0A1I6GTB9"/>
<name>A0A1I6GTB9_9EURY</name>
<sequence length="114" mass="12211">MPTLFGRPVNRGRLVLSALMALGMAAVLSQTPGVSLPFVAVTASFVLVFAAGSLAGVTDTAAWRLALALCVSLFGLLSYLDGQQTLPTLLLVCVFPLTLVLVLRRRGRQSRRRR</sequence>
<dbReference type="RefSeq" id="WP_089878669.1">
    <property type="nucleotide sequence ID" value="NZ_FOYS01000002.1"/>
</dbReference>
<feature type="transmembrane region" description="Helical" evidence="1">
    <location>
        <begin position="86"/>
        <end position="104"/>
    </location>
</feature>
<organism evidence="2 3">
    <name type="scientific">Halogeometricum limi</name>
    <dbReference type="NCBI Taxonomy" id="555875"/>
    <lineage>
        <taxon>Archaea</taxon>
        <taxon>Methanobacteriati</taxon>
        <taxon>Methanobacteriota</taxon>
        <taxon>Stenosarchaea group</taxon>
        <taxon>Halobacteria</taxon>
        <taxon>Halobacteriales</taxon>
        <taxon>Haloferacaceae</taxon>
        <taxon>Halogeometricum</taxon>
    </lineage>
</organism>
<feature type="transmembrane region" description="Helical" evidence="1">
    <location>
        <begin position="61"/>
        <end position="80"/>
    </location>
</feature>
<keyword evidence="1" id="KW-0472">Membrane</keyword>
<accession>A0A1I6GTB9</accession>
<dbReference type="EMBL" id="FOYS01000002">
    <property type="protein sequence ID" value="SFR45452.1"/>
    <property type="molecule type" value="Genomic_DNA"/>
</dbReference>
<keyword evidence="3" id="KW-1185">Reference proteome</keyword>